<dbReference type="AlphaFoldDB" id="A0A363NMF6"/>
<dbReference type="OrthoDB" id="1431335at2"/>
<dbReference type="EMBL" id="QCXX01000008">
    <property type="protein sequence ID" value="PUV22006.1"/>
    <property type="molecule type" value="Genomic_DNA"/>
</dbReference>
<accession>A0A363NMF6</accession>
<evidence type="ECO:0000313" key="2">
    <source>
        <dbReference type="Proteomes" id="UP000250831"/>
    </source>
</evidence>
<sequence length="413" mass="49527">MENQYLENPEDEYEIPWFLIGGGIFESFKDDTFESFNEKLWHILIALTSKNKKDEAGRKQLVAHLDKVILMVKGCHYFLYHKKRLNYEDDWIDIKWYKNPYRCSKKYRSKEDKKLNHHLAHFEYPFTKLSRKEIQNFPKAFKNFFSKMDLSAWLNLLGDWKSCLLNDESLFQCMVDYTPLETYEQLLKLHEACIVAYHWAEIDYPPPNKHLIINYLSSDYADGYRSASPYERIEQVFYDNNYTDLRDSILSLYPLNPSENKPSKIETDDLRYTLRWLLETGWLLLQTDYFPEDWLDPDAADFLRCPVPERKLSFWKPKSLSNKEQGNLKKILSKLYYGIHLQDEIYMVEWRIIFQYERGWSAGMGEEGLEIRNRLLKILDILTLIVLDLCRRRTKPEGICYPPEKTEKVEEKE</sequence>
<reference evidence="1 2" key="1">
    <citation type="submission" date="2018-04" db="EMBL/GenBank/DDBJ databases">
        <title>Sphingobacterium sp. M46 Genome.</title>
        <authorList>
            <person name="Cheng J."/>
            <person name="Li Y."/>
        </authorList>
    </citation>
    <scope>NUCLEOTIDE SEQUENCE [LARGE SCALE GENOMIC DNA]</scope>
    <source>
        <strain evidence="1 2">M46</strain>
    </source>
</reference>
<comment type="caution">
    <text evidence="1">The sequence shown here is derived from an EMBL/GenBank/DDBJ whole genome shotgun (WGS) entry which is preliminary data.</text>
</comment>
<proteinExistence type="predicted"/>
<dbReference type="RefSeq" id="WP_108636243.1">
    <property type="nucleotide sequence ID" value="NZ_QCXX01000008.1"/>
</dbReference>
<keyword evidence="2" id="KW-1185">Reference proteome</keyword>
<name>A0A363NMF6_9SPHI</name>
<organism evidence="1 2">
    <name type="scientific">Sphingobacterium athyrii</name>
    <dbReference type="NCBI Taxonomy" id="2152717"/>
    <lineage>
        <taxon>Bacteria</taxon>
        <taxon>Pseudomonadati</taxon>
        <taxon>Bacteroidota</taxon>
        <taxon>Sphingobacteriia</taxon>
        <taxon>Sphingobacteriales</taxon>
        <taxon>Sphingobacteriaceae</taxon>
        <taxon>Sphingobacterium</taxon>
    </lineage>
</organism>
<protein>
    <submittedName>
        <fullName evidence="1">Uncharacterized protein</fullName>
    </submittedName>
</protein>
<gene>
    <name evidence="1" type="ORF">DCO56_24025</name>
</gene>
<evidence type="ECO:0000313" key="1">
    <source>
        <dbReference type="EMBL" id="PUV22006.1"/>
    </source>
</evidence>
<dbReference type="Proteomes" id="UP000250831">
    <property type="component" value="Unassembled WGS sequence"/>
</dbReference>